<geneLocation type="plasmid" evidence="3 4">
    <name>pSMR1-5</name>
</geneLocation>
<organism evidence="3 4">
    <name type="scientific">Pseudosulfitobacter pseudonitzschiae</name>
    <dbReference type="NCBI Taxonomy" id="1402135"/>
    <lineage>
        <taxon>Bacteria</taxon>
        <taxon>Pseudomonadati</taxon>
        <taxon>Pseudomonadota</taxon>
        <taxon>Alphaproteobacteria</taxon>
        <taxon>Rhodobacterales</taxon>
        <taxon>Roseobacteraceae</taxon>
        <taxon>Pseudosulfitobacter</taxon>
    </lineage>
</organism>
<gene>
    <name evidence="3" type="ORF">SULPSESMR1_03670</name>
</gene>
<protein>
    <recommendedName>
        <fullName evidence="2">DUF4142 domain-containing protein</fullName>
    </recommendedName>
</protein>
<reference evidence="3 4" key="1">
    <citation type="submission" date="2017-07" db="EMBL/GenBank/DDBJ databases">
        <title>Genome Sequence of Sulfitobacter pseudonitzschiae Strain SMR1 Isolated from a culture of the Diatom Skeletonema marinoi.</title>
        <authorList>
            <person name="Topel M."/>
            <person name="Pinder M.I.M."/>
            <person name="Johansson O.N."/>
            <person name="Kourtchenko O."/>
            <person name="Godhe A."/>
            <person name="Clarke A.K."/>
        </authorList>
    </citation>
    <scope>NUCLEOTIDE SEQUENCE [LARGE SCALE GENOMIC DNA]</scope>
    <source>
        <strain evidence="3 4">SMR1</strain>
        <plasmid evidence="3 4">pSMR1-5</plasmid>
    </source>
</reference>
<proteinExistence type="predicted"/>
<evidence type="ECO:0000259" key="2">
    <source>
        <dbReference type="Pfam" id="PF13628"/>
    </source>
</evidence>
<dbReference type="InterPro" id="IPR012347">
    <property type="entry name" value="Ferritin-like"/>
</dbReference>
<keyword evidence="1" id="KW-0732">Signal</keyword>
<dbReference type="Gene3D" id="1.20.1260.10">
    <property type="match status" value="1"/>
</dbReference>
<accession>A0A221K8Y0</accession>
<evidence type="ECO:0000313" key="3">
    <source>
        <dbReference type="EMBL" id="ASM75468.1"/>
    </source>
</evidence>
<dbReference type="KEGG" id="spse:SULPSESMR1_03670"/>
<keyword evidence="3" id="KW-0614">Plasmid</keyword>
<sequence>MKTLTLMIGLAVAATGVVAQAGEAMNDLEIAHTAYTAGQLDIRYAHLALAVSENDAVREFAQTMIRDHSAVNEAAGALIAELDVTPQDNALSQALIEGAAAKRTELASLAGAAFDCAYATNELGYHQVVNKTVAEDFIPVVTVEPLKALLGDALVTFRAHEAHAENMVSGLQCAG</sequence>
<dbReference type="Pfam" id="PF13628">
    <property type="entry name" value="DUF4142"/>
    <property type="match status" value="1"/>
</dbReference>
<feature type="chain" id="PRO_5013279277" description="DUF4142 domain-containing protein" evidence="1">
    <location>
        <begin position="22"/>
        <end position="175"/>
    </location>
</feature>
<dbReference type="EMBL" id="CP022420">
    <property type="protein sequence ID" value="ASM75468.1"/>
    <property type="molecule type" value="Genomic_DNA"/>
</dbReference>
<dbReference type="Proteomes" id="UP000199754">
    <property type="component" value="Plasmid pSMR1-5"/>
</dbReference>
<dbReference type="PANTHER" id="PTHR38593">
    <property type="entry name" value="BLR2558 PROTEIN"/>
    <property type="match status" value="1"/>
</dbReference>
<keyword evidence="4" id="KW-1185">Reference proteome</keyword>
<evidence type="ECO:0000313" key="4">
    <source>
        <dbReference type="Proteomes" id="UP000199754"/>
    </source>
</evidence>
<feature type="signal peptide" evidence="1">
    <location>
        <begin position="1"/>
        <end position="21"/>
    </location>
</feature>
<feature type="domain" description="DUF4142" evidence="2">
    <location>
        <begin position="26"/>
        <end position="167"/>
    </location>
</feature>
<dbReference type="PANTHER" id="PTHR38593:SF1">
    <property type="entry name" value="BLR2558 PROTEIN"/>
    <property type="match status" value="1"/>
</dbReference>
<dbReference type="AlphaFoldDB" id="A0A221K8Y0"/>
<evidence type="ECO:0000256" key="1">
    <source>
        <dbReference type="SAM" id="SignalP"/>
    </source>
</evidence>
<dbReference type="RefSeq" id="WP_240311220.1">
    <property type="nucleotide sequence ID" value="NZ_CP022420.1"/>
</dbReference>
<dbReference type="InterPro" id="IPR025419">
    <property type="entry name" value="DUF4142"/>
</dbReference>
<name>A0A221K8Y0_9RHOB</name>